<protein>
    <submittedName>
        <fullName evidence="1">Uncharacterized protein</fullName>
    </submittedName>
</protein>
<proteinExistence type="predicted"/>
<dbReference type="RefSeq" id="WP_077848187.1">
    <property type="nucleotide sequence ID" value="NZ_LZZM01000182.1"/>
</dbReference>
<reference evidence="1 2" key="1">
    <citation type="submission" date="2016-05" db="EMBL/GenBank/DDBJ databases">
        <title>Microbial solvent formation.</title>
        <authorList>
            <person name="Poehlein A."/>
            <person name="Montoya Solano J.D."/>
            <person name="Flitsch S."/>
            <person name="Krabben P."/>
            <person name="Duerre P."/>
            <person name="Daniel R."/>
        </authorList>
    </citation>
    <scope>NUCLEOTIDE SEQUENCE [LARGE SCALE GENOMIC DNA]</scope>
    <source>
        <strain evidence="1 2">DSM 2619</strain>
    </source>
</reference>
<dbReference type="AlphaFoldDB" id="A0A1S8TDG1"/>
<dbReference type="OrthoDB" id="1797229at2"/>
<name>A0A1S8TDG1_9CLOT</name>
<keyword evidence="2" id="KW-1185">Reference proteome</keyword>
<accession>A0A1S8TDG1</accession>
<evidence type="ECO:0000313" key="2">
    <source>
        <dbReference type="Proteomes" id="UP000190890"/>
    </source>
</evidence>
<dbReference type="EMBL" id="LZZM01000182">
    <property type="protein sequence ID" value="OOM75651.1"/>
    <property type="molecule type" value="Genomic_DNA"/>
</dbReference>
<comment type="caution">
    <text evidence="1">The sequence shown here is derived from an EMBL/GenBank/DDBJ whole genome shotgun (WGS) entry which is preliminary data.</text>
</comment>
<evidence type="ECO:0000313" key="1">
    <source>
        <dbReference type="EMBL" id="OOM75651.1"/>
    </source>
</evidence>
<sequence>MERIAYKRPTTHYDERIKQIDEKICELINQRKNTSDNNPGYPPFEYISNWAEKFNLYEDLLKSVFGSLWNEKMYTPLVKPEGFRMNLPVLKSREIDNRLFSIMAIRQYSNSSVVNFNIDWDNTGDKLEYQSRHVNFELLISEQYECWMSDGCGGGGHFHYNFIVSPPLPDNLSGIELIFKEFEPPFTDKQIGGDIVIQL</sequence>
<dbReference type="STRING" id="29367.CLPUN_31160"/>
<gene>
    <name evidence="1" type="ORF">CLPUN_31160</name>
</gene>
<organism evidence="1 2">
    <name type="scientific">Clostridium puniceum</name>
    <dbReference type="NCBI Taxonomy" id="29367"/>
    <lineage>
        <taxon>Bacteria</taxon>
        <taxon>Bacillati</taxon>
        <taxon>Bacillota</taxon>
        <taxon>Clostridia</taxon>
        <taxon>Eubacteriales</taxon>
        <taxon>Clostridiaceae</taxon>
        <taxon>Clostridium</taxon>
    </lineage>
</organism>
<dbReference type="Proteomes" id="UP000190890">
    <property type="component" value="Unassembled WGS sequence"/>
</dbReference>